<dbReference type="GO" id="GO:0003677">
    <property type="term" value="F:DNA binding"/>
    <property type="evidence" value="ECO:0007669"/>
    <property type="project" value="UniProtKB-KW"/>
</dbReference>
<gene>
    <name evidence="3" type="ORF">BJ998_005669</name>
</gene>
<protein>
    <submittedName>
        <fullName evidence="3">DNA-binding PadR family transcriptional regulator</fullName>
    </submittedName>
</protein>
<accession>A0A7W9NJS7</accession>
<comment type="caution">
    <text evidence="3">The sequence shown here is derived from an EMBL/GenBank/DDBJ whole genome shotgun (WGS) entry which is preliminary data.</text>
</comment>
<dbReference type="SUPFAM" id="SSF46785">
    <property type="entry name" value="Winged helix' DNA-binding domain"/>
    <property type="match status" value="1"/>
</dbReference>
<dbReference type="Gene3D" id="6.10.140.190">
    <property type="match status" value="1"/>
</dbReference>
<dbReference type="AlphaFoldDB" id="A0A7W9NJS7"/>
<dbReference type="Pfam" id="PF10400">
    <property type="entry name" value="Vir_act_alpha_C"/>
    <property type="match status" value="1"/>
</dbReference>
<name>A0A7W9NJS7_9PSEU</name>
<keyword evidence="4" id="KW-1185">Reference proteome</keyword>
<evidence type="ECO:0000259" key="2">
    <source>
        <dbReference type="Pfam" id="PF10400"/>
    </source>
</evidence>
<keyword evidence="3" id="KW-0238">DNA-binding</keyword>
<dbReference type="EMBL" id="JACHIR010000001">
    <property type="protein sequence ID" value="MBB5894473.1"/>
    <property type="molecule type" value="Genomic_DNA"/>
</dbReference>
<dbReference type="PANTHER" id="PTHR43252:SF4">
    <property type="entry name" value="TRANSCRIPTIONAL REGULATORY PROTEIN"/>
    <property type="match status" value="1"/>
</dbReference>
<dbReference type="InterPro" id="IPR036390">
    <property type="entry name" value="WH_DNA-bd_sf"/>
</dbReference>
<evidence type="ECO:0000313" key="3">
    <source>
        <dbReference type="EMBL" id="MBB5894473.1"/>
    </source>
</evidence>
<dbReference type="InterPro" id="IPR036388">
    <property type="entry name" value="WH-like_DNA-bd_sf"/>
</dbReference>
<evidence type="ECO:0000313" key="4">
    <source>
        <dbReference type="Proteomes" id="UP000585638"/>
    </source>
</evidence>
<dbReference type="InterPro" id="IPR018309">
    <property type="entry name" value="Tscrpt_reg_PadR_C"/>
</dbReference>
<sequence>MRVGRREGGTMALRHAVLAVLLGGEFSGYQLAKVFDTGVANFWYASPQQLYTELTKLEQAGLVDGRLVIQHDRPNKRVYTVTEAGVAELTRFAEAEAKPAVIRDDLLVKVHAVDRTGAPAVVARLEERAQQAAAKVELFDGTLRTLRGDLDEEAFLATGDRIGPYLTCLRGKRFEQENLDWCRRSAELIRTRWAAEMRDPGAD</sequence>
<feature type="domain" description="Transcription regulator PadR C-terminal" evidence="2">
    <location>
        <begin position="102"/>
        <end position="189"/>
    </location>
</feature>
<dbReference type="Proteomes" id="UP000585638">
    <property type="component" value="Unassembled WGS sequence"/>
</dbReference>
<feature type="domain" description="Transcription regulator PadR N-terminal" evidence="1">
    <location>
        <begin position="17"/>
        <end position="90"/>
    </location>
</feature>
<reference evidence="3 4" key="1">
    <citation type="submission" date="2020-08" db="EMBL/GenBank/DDBJ databases">
        <title>Sequencing the genomes of 1000 actinobacteria strains.</title>
        <authorList>
            <person name="Klenk H.-P."/>
        </authorList>
    </citation>
    <scope>NUCLEOTIDE SEQUENCE [LARGE SCALE GENOMIC DNA]</scope>
    <source>
        <strain evidence="3 4">DSM 43851</strain>
    </source>
</reference>
<dbReference type="Pfam" id="PF03551">
    <property type="entry name" value="PadR"/>
    <property type="match status" value="1"/>
</dbReference>
<dbReference type="PANTHER" id="PTHR43252">
    <property type="entry name" value="TRANSCRIPTIONAL REGULATOR YQJI"/>
    <property type="match status" value="1"/>
</dbReference>
<organism evidence="3 4">
    <name type="scientific">Kutzneria kofuensis</name>
    <dbReference type="NCBI Taxonomy" id="103725"/>
    <lineage>
        <taxon>Bacteria</taxon>
        <taxon>Bacillati</taxon>
        <taxon>Actinomycetota</taxon>
        <taxon>Actinomycetes</taxon>
        <taxon>Pseudonocardiales</taxon>
        <taxon>Pseudonocardiaceae</taxon>
        <taxon>Kutzneria</taxon>
    </lineage>
</organism>
<dbReference type="RefSeq" id="WP_312890372.1">
    <property type="nucleotide sequence ID" value="NZ_BAAAWY010000005.1"/>
</dbReference>
<evidence type="ECO:0000259" key="1">
    <source>
        <dbReference type="Pfam" id="PF03551"/>
    </source>
</evidence>
<proteinExistence type="predicted"/>
<dbReference type="InterPro" id="IPR005149">
    <property type="entry name" value="Tscrpt_reg_PadR_N"/>
</dbReference>
<dbReference type="Gene3D" id="1.10.10.10">
    <property type="entry name" value="Winged helix-like DNA-binding domain superfamily/Winged helix DNA-binding domain"/>
    <property type="match status" value="1"/>
</dbReference>